<name>A0AAD1VQU0_PELCU</name>
<gene>
    <name evidence="2" type="ORF">PECUL_23A057989</name>
</gene>
<feature type="non-terminal residue" evidence="2">
    <location>
        <position position="62"/>
    </location>
</feature>
<dbReference type="EMBL" id="OW240913">
    <property type="protein sequence ID" value="CAH2250352.1"/>
    <property type="molecule type" value="Genomic_DNA"/>
</dbReference>
<feature type="compositionally biased region" description="Basic and acidic residues" evidence="1">
    <location>
        <begin position="9"/>
        <end position="22"/>
    </location>
</feature>
<dbReference type="AlphaFoldDB" id="A0AAD1VQU0"/>
<proteinExistence type="predicted"/>
<feature type="non-terminal residue" evidence="2">
    <location>
        <position position="1"/>
    </location>
</feature>
<accession>A0AAD1VQU0</accession>
<protein>
    <submittedName>
        <fullName evidence="2">Uncharacterized protein</fullName>
    </submittedName>
</protein>
<reference evidence="2" key="1">
    <citation type="submission" date="2022-03" db="EMBL/GenBank/DDBJ databases">
        <authorList>
            <person name="Alioto T."/>
            <person name="Alioto T."/>
            <person name="Gomez Garrido J."/>
        </authorList>
    </citation>
    <scope>NUCLEOTIDE SEQUENCE</scope>
</reference>
<evidence type="ECO:0000313" key="2">
    <source>
        <dbReference type="EMBL" id="CAH2250352.1"/>
    </source>
</evidence>
<sequence>DAYGGDGVTGERRSSGRLNRDRGALKMAAADLARREIQDGRRMRRERYPCAPALMNVGEKPQ</sequence>
<organism evidence="2 3">
    <name type="scientific">Pelobates cultripes</name>
    <name type="common">Western spadefoot toad</name>
    <dbReference type="NCBI Taxonomy" id="61616"/>
    <lineage>
        <taxon>Eukaryota</taxon>
        <taxon>Metazoa</taxon>
        <taxon>Chordata</taxon>
        <taxon>Craniata</taxon>
        <taxon>Vertebrata</taxon>
        <taxon>Euteleostomi</taxon>
        <taxon>Amphibia</taxon>
        <taxon>Batrachia</taxon>
        <taxon>Anura</taxon>
        <taxon>Pelobatoidea</taxon>
        <taxon>Pelobatidae</taxon>
        <taxon>Pelobates</taxon>
    </lineage>
</organism>
<feature type="region of interest" description="Disordered" evidence="1">
    <location>
        <begin position="1"/>
        <end position="22"/>
    </location>
</feature>
<dbReference type="Proteomes" id="UP001295444">
    <property type="component" value="Chromosome 02"/>
</dbReference>
<keyword evidence="3" id="KW-1185">Reference proteome</keyword>
<evidence type="ECO:0000256" key="1">
    <source>
        <dbReference type="SAM" id="MobiDB-lite"/>
    </source>
</evidence>
<evidence type="ECO:0000313" key="3">
    <source>
        <dbReference type="Proteomes" id="UP001295444"/>
    </source>
</evidence>